<reference evidence="6 7" key="1">
    <citation type="submission" date="2020-08" db="EMBL/GenBank/DDBJ databases">
        <title>Genomic Encyclopedia of Type Strains, Phase IV (KMG-IV): sequencing the most valuable type-strain genomes for metagenomic binning, comparative biology and taxonomic classification.</title>
        <authorList>
            <person name="Goeker M."/>
        </authorList>
    </citation>
    <scope>NUCLEOTIDE SEQUENCE [LARGE SCALE GENOMIC DNA]</scope>
    <source>
        <strain evidence="6 7">DSM 105074</strain>
    </source>
</reference>
<evidence type="ECO:0000256" key="2">
    <source>
        <dbReference type="ARBA" id="ARBA00022630"/>
    </source>
</evidence>
<keyword evidence="2" id="KW-0285">Flavoprotein</keyword>
<dbReference type="Pfam" id="PF01613">
    <property type="entry name" value="Flavin_Reduct"/>
    <property type="match status" value="1"/>
</dbReference>
<dbReference type="AlphaFoldDB" id="A0A840TZJ4"/>
<proteinExistence type="inferred from homology"/>
<evidence type="ECO:0000256" key="1">
    <source>
        <dbReference type="ARBA" id="ARBA00001917"/>
    </source>
</evidence>
<evidence type="ECO:0000259" key="5">
    <source>
        <dbReference type="SMART" id="SM00903"/>
    </source>
</evidence>
<protein>
    <submittedName>
        <fullName evidence="6">Flavin reductase (DIM6/NTAB) family NADH-FMN oxidoreductase RutF</fullName>
    </submittedName>
</protein>
<keyword evidence="7" id="KW-1185">Reference proteome</keyword>
<dbReference type="GO" id="GO:0016646">
    <property type="term" value="F:oxidoreductase activity, acting on the CH-NH group of donors, NAD or NADP as acceptor"/>
    <property type="evidence" value="ECO:0007669"/>
    <property type="project" value="UniProtKB-ARBA"/>
</dbReference>
<comment type="cofactor">
    <cofactor evidence="1">
        <name>FMN</name>
        <dbReference type="ChEBI" id="CHEBI:58210"/>
    </cofactor>
</comment>
<dbReference type="SMART" id="SM00903">
    <property type="entry name" value="Flavin_Reduct"/>
    <property type="match status" value="1"/>
</dbReference>
<dbReference type="InterPro" id="IPR002563">
    <property type="entry name" value="Flavin_Rdtase-like_dom"/>
</dbReference>
<dbReference type="InterPro" id="IPR012349">
    <property type="entry name" value="Split_barrel_FMN-bd"/>
</dbReference>
<evidence type="ECO:0000256" key="3">
    <source>
        <dbReference type="ARBA" id="ARBA00022643"/>
    </source>
</evidence>
<gene>
    <name evidence="6" type="ORF">HNQ92_003477</name>
</gene>
<name>A0A840TZJ4_9BACT</name>
<organism evidence="6 7">
    <name type="scientific">Rhabdobacter roseus</name>
    <dbReference type="NCBI Taxonomy" id="1655419"/>
    <lineage>
        <taxon>Bacteria</taxon>
        <taxon>Pseudomonadati</taxon>
        <taxon>Bacteroidota</taxon>
        <taxon>Cytophagia</taxon>
        <taxon>Cytophagales</taxon>
        <taxon>Cytophagaceae</taxon>
        <taxon>Rhabdobacter</taxon>
    </lineage>
</organism>
<dbReference type="Gene3D" id="2.30.110.10">
    <property type="entry name" value="Electron Transport, Fmn-binding Protein, Chain A"/>
    <property type="match status" value="1"/>
</dbReference>
<keyword evidence="3" id="KW-0288">FMN</keyword>
<dbReference type="PANTHER" id="PTHR33798">
    <property type="entry name" value="FLAVOPROTEIN OXYGENASE"/>
    <property type="match status" value="1"/>
</dbReference>
<dbReference type="SUPFAM" id="SSF50475">
    <property type="entry name" value="FMN-binding split barrel"/>
    <property type="match status" value="1"/>
</dbReference>
<sequence>MKTLDPSQLSARAFYAYLNSAVAPRPIAFASTVDAAGRVNLSPFSFFNVMGIDPPILVFAPNRRGRDNTAKHTSLNLLEVPELVINMVSYAMVEQMSLTSAEFERGVDEFVKAGFTAVASERVRPPRVGESPAQFECQVLEIKTIGSMELVIAEVILAHFSEEILDENGRIDQHRTDWVARLGGDWYARASGAALFEVPRPQMGVGVDALPEAVRTSRILTGNDLGRLGSVLEVPTRAEIERFRQTPAMMALHEEARLGCQYLPDLLHLHAQKLLARGQVHEAWLTLLQSTL</sequence>
<accession>A0A840TZJ4</accession>
<comment type="caution">
    <text evidence="6">The sequence shown here is derived from an EMBL/GenBank/DDBJ whole genome shotgun (WGS) entry which is preliminary data.</text>
</comment>
<dbReference type="RefSeq" id="WP_184175353.1">
    <property type="nucleotide sequence ID" value="NZ_JACHGF010000005.1"/>
</dbReference>
<evidence type="ECO:0000256" key="4">
    <source>
        <dbReference type="ARBA" id="ARBA00038054"/>
    </source>
</evidence>
<evidence type="ECO:0000313" key="7">
    <source>
        <dbReference type="Proteomes" id="UP000557307"/>
    </source>
</evidence>
<dbReference type="EMBL" id="JACHGF010000005">
    <property type="protein sequence ID" value="MBB5285320.1"/>
    <property type="molecule type" value="Genomic_DNA"/>
</dbReference>
<dbReference type="GO" id="GO:0010181">
    <property type="term" value="F:FMN binding"/>
    <property type="evidence" value="ECO:0007669"/>
    <property type="project" value="InterPro"/>
</dbReference>
<dbReference type="Proteomes" id="UP000557307">
    <property type="component" value="Unassembled WGS sequence"/>
</dbReference>
<feature type="domain" description="Flavin reductase like" evidence="5">
    <location>
        <begin position="20"/>
        <end position="174"/>
    </location>
</feature>
<evidence type="ECO:0000313" key="6">
    <source>
        <dbReference type="EMBL" id="MBB5285320.1"/>
    </source>
</evidence>
<comment type="similarity">
    <text evidence="4">Belongs to the flavoredoxin family.</text>
</comment>
<dbReference type="PANTHER" id="PTHR33798:SF5">
    <property type="entry name" value="FLAVIN REDUCTASE LIKE DOMAIN-CONTAINING PROTEIN"/>
    <property type="match status" value="1"/>
</dbReference>